<dbReference type="EMBL" id="JACHWR010000002">
    <property type="protein sequence ID" value="MBB3042923.1"/>
    <property type="molecule type" value="Genomic_DNA"/>
</dbReference>
<accession>A0A7W4VW79</accession>
<gene>
    <name evidence="1" type="ORF">FHU40_002741</name>
</gene>
<comment type="caution">
    <text evidence="1">The sequence shown here is derived from an EMBL/GenBank/DDBJ whole genome shotgun (WGS) entry which is preliminary data.</text>
</comment>
<sequence length="408" mass="41379">MRRSVIAVLATAVTIGLVGWAVPPAQSAPTAPAGRLVYVCGQNLCAVDPATGARAQITSDGDSGAAYRAPSISADGGTVAAARNGDVVVGAYGANLTAAWLTEQSILGVALQPDGSAVTETHSYVRNEVRLCWPGPYTCLQLVAHNDTSYTTPDGTSRSYNGGSGTSFLGASTLLSASYDITRDAHYVCAVANPAAESQDCAEVFAVAQTISSIAGSPTGEYIAATLSDGDAPSSVQLYSAAGAPVRGVAADAGSPAFSPDGRWLAYAADDGWIYAQPTAGGTPVRLVQGAAPAWGGGAVAGDPGLSSGTAKVRGVKKKGVPVRKRTVRLTVACTGGTPCAGQLVLTVKKGKRKAAIAKPKAYTVPAGAQRKVAVKLTPKGLKIVRKKKVTKAVATVGGNRTTIRIRR</sequence>
<organism evidence="1 2">
    <name type="scientific">Nocardioides soli</name>
    <dbReference type="NCBI Taxonomy" id="1036020"/>
    <lineage>
        <taxon>Bacteria</taxon>
        <taxon>Bacillati</taxon>
        <taxon>Actinomycetota</taxon>
        <taxon>Actinomycetes</taxon>
        <taxon>Propionibacteriales</taxon>
        <taxon>Nocardioidaceae</taxon>
        <taxon>Nocardioides</taxon>
    </lineage>
</organism>
<reference evidence="1 2" key="1">
    <citation type="submission" date="2020-08" db="EMBL/GenBank/DDBJ databases">
        <title>Sequencing the genomes of 1000 actinobacteria strains.</title>
        <authorList>
            <person name="Klenk H.-P."/>
        </authorList>
    </citation>
    <scope>NUCLEOTIDE SEQUENCE [LARGE SCALE GENOMIC DNA]</scope>
    <source>
        <strain evidence="1 2">DSM 105498</strain>
    </source>
</reference>
<dbReference type="Gene3D" id="2.120.10.30">
    <property type="entry name" value="TolB, C-terminal domain"/>
    <property type="match status" value="1"/>
</dbReference>
<keyword evidence="2" id="KW-1185">Reference proteome</keyword>
<dbReference type="InterPro" id="IPR011042">
    <property type="entry name" value="6-blade_b-propeller_TolB-like"/>
</dbReference>
<dbReference type="AlphaFoldDB" id="A0A7W4VW79"/>
<evidence type="ECO:0000313" key="1">
    <source>
        <dbReference type="EMBL" id="MBB3042923.1"/>
    </source>
</evidence>
<dbReference type="Pfam" id="PF07676">
    <property type="entry name" value="PD40"/>
    <property type="match status" value="1"/>
</dbReference>
<evidence type="ECO:0000313" key="2">
    <source>
        <dbReference type="Proteomes" id="UP000589626"/>
    </source>
</evidence>
<dbReference type="RefSeq" id="WP_183592834.1">
    <property type="nucleotide sequence ID" value="NZ_JACHWR010000002.1"/>
</dbReference>
<dbReference type="SUPFAM" id="SSF82171">
    <property type="entry name" value="DPP6 N-terminal domain-like"/>
    <property type="match status" value="1"/>
</dbReference>
<evidence type="ECO:0008006" key="3">
    <source>
        <dbReference type="Google" id="ProtNLM"/>
    </source>
</evidence>
<dbReference type="InterPro" id="IPR011659">
    <property type="entry name" value="WD40"/>
</dbReference>
<dbReference type="Proteomes" id="UP000589626">
    <property type="component" value="Unassembled WGS sequence"/>
</dbReference>
<name>A0A7W4VW79_9ACTN</name>
<proteinExistence type="predicted"/>
<protein>
    <recommendedName>
        <fullName evidence="3">WD40 repeat protein</fullName>
    </recommendedName>
</protein>